<dbReference type="InterPro" id="IPR003718">
    <property type="entry name" value="OsmC/Ohr_fam"/>
</dbReference>
<dbReference type="RefSeq" id="WP_263039014.1">
    <property type="nucleotide sequence ID" value="NZ_JAOTPL010000035.1"/>
</dbReference>
<evidence type="ECO:0000313" key="1">
    <source>
        <dbReference type="EMBL" id="MCU7695529.1"/>
    </source>
</evidence>
<dbReference type="InterPro" id="IPR036102">
    <property type="entry name" value="OsmC/Ohrsf"/>
</dbReference>
<dbReference type="PANTHER" id="PTHR34352">
    <property type="entry name" value="PROTEIN YHFA"/>
    <property type="match status" value="1"/>
</dbReference>
<evidence type="ECO:0000313" key="2">
    <source>
        <dbReference type="Proteomes" id="UP001209317"/>
    </source>
</evidence>
<gene>
    <name evidence="1" type="ORF">OD355_13470</name>
</gene>
<dbReference type="Gene3D" id="3.30.300.20">
    <property type="match status" value="1"/>
</dbReference>
<comment type="caution">
    <text evidence="1">The sequence shown here is derived from an EMBL/GenBank/DDBJ whole genome shotgun (WGS) entry which is preliminary data.</text>
</comment>
<dbReference type="SUPFAM" id="SSF82784">
    <property type="entry name" value="OsmC-like"/>
    <property type="match status" value="1"/>
</dbReference>
<dbReference type="AlphaFoldDB" id="A0AAE3IP39"/>
<sequence length="140" mass="15666">MAKIELIRVQGDYGFETIDDNDSLTRIDGSPEIGGRNFGARPMNLLLNALAGCASIDVIMILKKQKQDVTGYKVVINAEKEQDKEFYLWKNIDMTFYVSGNVEEGRVKRAVELSMNKYCSVAETLKRAGAKINTNIVVNQ</sequence>
<reference evidence="1" key="1">
    <citation type="submission" date="2022-10" db="EMBL/GenBank/DDBJ databases">
        <authorList>
            <person name="Kim H.S."/>
            <person name="Kim J.-S."/>
            <person name="Suh M.K."/>
            <person name="Eom M.K."/>
            <person name="Lee J.-S."/>
        </authorList>
    </citation>
    <scope>NUCLEOTIDE SEQUENCE</scope>
    <source>
        <strain evidence="1">LIP-5</strain>
    </source>
</reference>
<accession>A0AAE3IP39</accession>
<proteinExistence type="predicted"/>
<dbReference type="Proteomes" id="UP001209317">
    <property type="component" value="Unassembled WGS sequence"/>
</dbReference>
<protein>
    <submittedName>
        <fullName evidence="1">OsmC family protein</fullName>
    </submittedName>
</protein>
<keyword evidence="2" id="KW-1185">Reference proteome</keyword>
<dbReference type="InterPro" id="IPR015946">
    <property type="entry name" value="KH_dom-like_a/b"/>
</dbReference>
<dbReference type="Pfam" id="PF02566">
    <property type="entry name" value="OsmC"/>
    <property type="match status" value="1"/>
</dbReference>
<organism evidence="1 2">
    <name type="scientific">Haoranjiania flava</name>
    <dbReference type="NCBI Taxonomy" id="1856322"/>
    <lineage>
        <taxon>Bacteria</taxon>
        <taxon>Pseudomonadati</taxon>
        <taxon>Bacteroidota</taxon>
        <taxon>Chitinophagia</taxon>
        <taxon>Chitinophagales</taxon>
        <taxon>Chitinophagaceae</taxon>
        <taxon>Haoranjiania</taxon>
    </lineage>
</organism>
<dbReference type="EMBL" id="JAOTPL010000035">
    <property type="protein sequence ID" value="MCU7695529.1"/>
    <property type="molecule type" value="Genomic_DNA"/>
</dbReference>
<name>A0AAE3IP39_9BACT</name>
<dbReference type="PANTHER" id="PTHR34352:SF1">
    <property type="entry name" value="PROTEIN YHFA"/>
    <property type="match status" value="1"/>
</dbReference>